<dbReference type="Pfam" id="PF13976">
    <property type="entry name" value="gag_pre-integrs"/>
    <property type="match status" value="1"/>
</dbReference>
<dbReference type="EMBL" id="BKCJ010143720">
    <property type="protein sequence ID" value="GEX98780.1"/>
    <property type="molecule type" value="Genomic_DNA"/>
</dbReference>
<dbReference type="GO" id="GO:0015074">
    <property type="term" value="P:DNA integration"/>
    <property type="evidence" value="ECO:0007669"/>
    <property type="project" value="InterPro"/>
</dbReference>
<dbReference type="GO" id="GO:0003676">
    <property type="term" value="F:nucleic acid binding"/>
    <property type="evidence" value="ECO:0007669"/>
    <property type="project" value="InterPro"/>
</dbReference>
<name>A0A699HED0_TANCI</name>
<dbReference type="InterPro" id="IPR001584">
    <property type="entry name" value="Integrase_cat-core"/>
</dbReference>
<sequence>QKLVSQLEIHRVSLSHKDVNLKFLRSLPSEWKTHTLIWRNKTDLEDKSLDDLFNSLKIYELEVKHSSSLGTESHNLAFISSTPTDSTTDSVSAAVNVSAVGTKLSASTLPNYLKHIDVDDLEEMDLKWQMAMLTMRARRFLQKTGRNLGANGPTSMGFEMAKSYQAEEETTNFTLMAFTSSSSNSSSDNEESSCSKACSKAYSQFQTQYDTLTENFHLLASQTFEKASWPPSNLYDRFVPSGGYYAIPPSVTGTFMPPKPDLGFHTPHSDENEHLAFNAPIPVAPTIPLRSNLHSKGSRKTKKAYFVGKSVDHLIKDYDFHARKLAHRTYALRDIHKQYASVNHSKFPLHKVSAAAPLKYQTVLTTADRTGTCPICLTLKSLIEDMLPLEVAPRVLRSQEKLPGASQVLLRVPRENNMYNVNLKNIIPSGDLTFLFAKSTLDESNLWHRRLGHMNFKTINKLVKGNLVRGLPTKVLQMTIHVLLVRKANNTEPLLKGIKREFSVPRTPQQNGIAERKDRTLIEAARTLLADSLLPIPFWAEAVNTACYVQNRVLVTKPHNKTPYELLHGRLSSIGFMRPFGCLVTILNTLDPLGKFQGKVDEGFLVGYSVCSKAFTVFNSRTRIVQETLHVNFMENKPNLVGSGPAWLFDIDSLTRTMNYHPVITKNQTNSNAGFQDTDKAGEEGTQTYVLFPVKQGDKIENIDKGKSPVVTIIGFKDLNAGLEECINNSSNKVNAASSLVSTAGHNFINITNDFSAAGPSEKPLLKDSDGEDVDVYTYRSMIGSLMYLTSSRPDIMFAVCACARFQVTPKVSHLNAVKRIFRYLKGKPYLGLWYPKDSPFDLVAYSDSDYAVVATSLTEAKYVAAASGCAQVLWIQNQLLDYGILGFELTMQVAI</sequence>
<feature type="non-terminal residue" evidence="2">
    <location>
        <position position="1"/>
    </location>
</feature>
<dbReference type="InterPro" id="IPR036397">
    <property type="entry name" value="RNaseH_sf"/>
</dbReference>
<comment type="caution">
    <text evidence="2">The sequence shown here is derived from an EMBL/GenBank/DDBJ whole genome shotgun (WGS) entry which is preliminary data.</text>
</comment>
<organism evidence="2">
    <name type="scientific">Tanacetum cinerariifolium</name>
    <name type="common">Dalmatian daisy</name>
    <name type="synonym">Chrysanthemum cinerariifolium</name>
    <dbReference type="NCBI Taxonomy" id="118510"/>
    <lineage>
        <taxon>Eukaryota</taxon>
        <taxon>Viridiplantae</taxon>
        <taxon>Streptophyta</taxon>
        <taxon>Embryophyta</taxon>
        <taxon>Tracheophyta</taxon>
        <taxon>Spermatophyta</taxon>
        <taxon>Magnoliopsida</taxon>
        <taxon>eudicotyledons</taxon>
        <taxon>Gunneridae</taxon>
        <taxon>Pentapetalae</taxon>
        <taxon>asterids</taxon>
        <taxon>campanulids</taxon>
        <taxon>Asterales</taxon>
        <taxon>Asteraceae</taxon>
        <taxon>Asteroideae</taxon>
        <taxon>Anthemideae</taxon>
        <taxon>Anthemidinae</taxon>
        <taxon>Tanacetum</taxon>
    </lineage>
</organism>
<dbReference type="PANTHER" id="PTHR42648">
    <property type="entry name" value="TRANSPOSASE, PUTATIVE-RELATED"/>
    <property type="match status" value="1"/>
</dbReference>
<dbReference type="AlphaFoldDB" id="A0A699HED0"/>
<dbReference type="InterPro" id="IPR057670">
    <property type="entry name" value="SH3_retrovirus"/>
</dbReference>
<dbReference type="Gene3D" id="3.30.420.10">
    <property type="entry name" value="Ribonuclease H-like superfamily/Ribonuclease H"/>
    <property type="match status" value="1"/>
</dbReference>
<dbReference type="SUPFAM" id="SSF53098">
    <property type="entry name" value="Ribonuclease H-like"/>
    <property type="match status" value="1"/>
</dbReference>
<evidence type="ECO:0000313" key="2">
    <source>
        <dbReference type="EMBL" id="GEX98780.1"/>
    </source>
</evidence>
<protein>
    <submittedName>
        <fullName evidence="2">Retrovirus-related Pol polyprotein from transposon TNT 1-94</fullName>
    </submittedName>
</protein>
<dbReference type="PANTHER" id="PTHR42648:SF32">
    <property type="entry name" value="RIBONUCLEASE H-LIKE DOMAIN, GAG-PRE-INTEGRASE DOMAIN PROTEIN-RELATED"/>
    <property type="match status" value="1"/>
</dbReference>
<proteinExistence type="predicted"/>
<dbReference type="InterPro" id="IPR012337">
    <property type="entry name" value="RNaseH-like_sf"/>
</dbReference>
<evidence type="ECO:0000259" key="1">
    <source>
        <dbReference type="PROSITE" id="PS50994"/>
    </source>
</evidence>
<gene>
    <name evidence="2" type="ORF">Tci_370755</name>
</gene>
<reference evidence="2" key="1">
    <citation type="journal article" date="2019" name="Sci. Rep.">
        <title>Draft genome of Tanacetum cinerariifolium, the natural source of mosquito coil.</title>
        <authorList>
            <person name="Yamashiro T."/>
            <person name="Shiraishi A."/>
            <person name="Satake H."/>
            <person name="Nakayama K."/>
        </authorList>
    </citation>
    <scope>NUCLEOTIDE SEQUENCE</scope>
</reference>
<dbReference type="InterPro" id="IPR039537">
    <property type="entry name" value="Retrotran_Ty1/copia-like"/>
</dbReference>
<dbReference type="Pfam" id="PF25597">
    <property type="entry name" value="SH3_retrovirus"/>
    <property type="match status" value="1"/>
</dbReference>
<dbReference type="InterPro" id="IPR025724">
    <property type="entry name" value="GAG-pre-integrase_dom"/>
</dbReference>
<feature type="domain" description="Integrase catalytic" evidence="1">
    <location>
        <begin position="409"/>
        <end position="571"/>
    </location>
</feature>
<dbReference type="PROSITE" id="PS50994">
    <property type="entry name" value="INTEGRASE"/>
    <property type="match status" value="1"/>
</dbReference>
<accession>A0A699HED0</accession>